<reference evidence="1" key="1">
    <citation type="journal article" date="2023" name="Access Microbiol">
        <title>De-novo genome assembly for Akanthomyces muscarius, a biocontrol agent of insect agricultural pests.</title>
        <authorList>
            <person name="Erdos Z."/>
            <person name="Studholme D.J."/>
            <person name="Raymond B."/>
            <person name="Sharma M."/>
        </authorList>
    </citation>
    <scope>NUCLEOTIDE SEQUENCE</scope>
    <source>
        <strain evidence="1">Ve6</strain>
    </source>
</reference>
<name>A0A9W8QGJ0_AKAMU</name>
<gene>
    <name evidence="1" type="ORF">LMH87_008526</name>
</gene>
<comment type="caution">
    <text evidence="1">The sequence shown here is derived from an EMBL/GenBank/DDBJ whole genome shotgun (WGS) entry which is preliminary data.</text>
</comment>
<protein>
    <submittedName>
        <fullName evidence="1">Uncharacterized protein</fullName>
    </submittedName>
</protein>
<sequence length="92" mass="10588">MGEQSARRHQLRSLCTATGSTRRQLQLDSPDKIHNPLRSSYFLKRALWLPARHSEADRWCLIWWDDVGGLKRCLSSSNGSQRGSCMNKNKQC</sequence>
<dbReference type="RefSeq" id="XP_056056346.1">
    <property type="nucleotide sequence ID" value="XM_056201711.1"/>
</dbReference>
<dbReference type="Proteomes" id="UP001144673">
    <property type="component" value="Unassembled WGS sequence"/>
</dbReference>
<keyword evidence="2" id="KW-1185">Reference proteome</keyword>
<dbReference type="GeneID" id="80895685"/>
<dbReference type="AlphaFoldDB" id="A0A9W8QGJ0"/>
<evidence type="ECO:0000313" key="2">
    <source>
        <dbReference type="Proteomes" id="UP001144673"/>
    </source>
</evidence>
<dbReference type="KEGG" id="amus:LMH87_008526"/>
<organism evidence="1 2">
    <name type="scientific">Akanthomyces muscarius</name>
    <name type="common">Entomopathogenic fungus</name>
    <name type="synonym">Lecanicillium muscarium</name>
    <dbReference type="NCBI Taxonomy" id="2231603"/>
    <lineage>
        <taxon>Eukaryota</taxon>
        <taxon>Fungi</taxon>
        <taxon>Dikarya</taxon>
        <taxon>Ascomycota</taxon>
        <taxon>Pezizomycotina</taxon>
        <taxon>Sordariomycetes</taxon>
        <taxon>Hypocreomycetidae</taxon>
        <taxon>Hypocreales</taxon>
        <taxon>Cordycipitaceae</taxon>
        <taxon>Akanthomyces</taxon>
    </lineage>
</organism>
<accession>A0A9W8QGJ0</accession>
<evidence type="ECO:0000313" key="1">
    <source>
        <dbReference type="EMBL" id="KAJ4157979.1"/>
    </source>
</evidence>
<dbReference type="EMBL" id="JAJHUN010000006">
    <property type="protein sequence ID" value="KAJ4157979.1"/>
    <property type="molecule type" value="Genomic_DNA"/>
</dbReference>
<proteinExistence type="predicted"/>